<sequence length="59" mass="6755">MQELTSTILNEFISKIIIHAPDKSSGKRKQKIEIVYNGVGILDIPELTDEMLRRNRETA</sequence>
<dbReference type="Pfam" id="PF14287">
    <property type="entry name" value="DUF4368"/>
    <property type="match status" value="1"/>
</dbReference>
<accession>A0ABS6E987</accession>
<feature type="domain" description="DUF4368" evidence="1">
    <location>
        <begin position="1"/>
        <end position="41"/>
    </location>
</feature>
<gene>
    <name evidence="2" type="ORF">KQI42_15010</name>
</gene>
<organism evidence="2 3">
    <name type="scientific">Tissierella simiarum</name>
    <dbReference type="NCBI Taxonomy" id="2841534"/>
    <lineage>
        <taxon>Bacteria</taxon>
        <taxon>Bacillati</taxon>
        <taxon>Bacillota</taxon>
        <taxon>Tissierellia</taxon>
        <taxon>Tissierellales</taxon>
        <taxon>Tissierellaceae</taxon>
        <taxon>Tissierella</taxon>
    </lineage>
</organism>
<reference evidence="2 3" key="1">
    <citation type="submission" date="2021-06" db="EMBL/GenBank/DDBJ databases">
        <authorList>
            <person name="Sun Q."/>
            <person name="Li D."/>
        </authorList>
    </citation>
    <scope>NUCLEOTIDE SEQUENCE [LARGE SCALE GENOMIC DNA]</scope>
    <source>
        <strain evidence="2 3">MSJ-40</strain>
    </source>
</reference>
<evidence type="ECO:0000313" key="3">
    <source>
        <dbReference type="Proteomes" id="UP000749471"/>
    </source>
</evidence>
<keyword evidence="3" id="KW-1185">Reference proteome</keyword>
<dbReference type="InterPro" id="IPR025378">
    <property type="entry name" value="DUF4368"/>
</dbReference>
<comment type="caution">
    <text evidence="2">The sequence shown here is derived from an EMBL/GenBank/DDBJ whole genome shotgun (WGS) entry which is preliminary data.</text>
</comment>
<evidence type="ECO:0000313" key="2">
    <source>
        <dbReference type="EMBL" id="MBU5439332.1"/>
    </source>
</evidence>
<dbReference type="Proteomes" id="UP000749471">
    <property type="component" value="Unassembled WGS sequence"/>
</dbReference>
<protein>
    <submittedName>
        <fullName evidence="2">DUF4368 domain-containing protein</fullName>
    </submittedName>
</protein>
<dbReference type="EMBL" id="JAHLPM010000014">
    <property type="protein sequence ID" value="MBU5439332.1"/>
    <property type="molecule type" value="Genomic_DNA"/>
</dbReference>
<name>A0ABS6E987_9FIRM</name>
<evidence type="ECO:0000259" key="1">
    <source>
        <dbReference type="Pfam" id="PF14287"/>
    </source>
</evidence>
<proteinExistence type="predicted"/>